<reference evidence="2" key="1">
    <citation type="submission" date="2018-05" db="EMBL/GenBank/DDBJ databases">
        <authorList>
            <person name="Lanie J.A."/>
            <person name="Ng W.-L."/>
            <person name="Kazmierczak K.M."/>
            <person name="Andrzejewski T.M."/>
            <person name="Davidsen T.M."/>
            <person name="Wayne K.J."/>
            <person name="Tettelin H."/>
            <person name="Glass J.I."/>
            <person name="Rusch D."/>
            <person name="Podicherti R."/>
            <person name="Tsui H.-C.T."/>
            <person name="Winkler M.E."/>
        </authorList>
    </citation>
    <scope>NUCLEOTIDE SEQUENCE</scope>
</reference>
<feature type="region of interest" description="Disordered" evidence="1">
    <location>
        <begin position="40"/>
        <end position="70"/>
    </location>
</feature>
<gene>
    <name evidence="2" type="ORF">METZ01_LOCUS343084</name>
</gene>
<feature type="non-terminal residue" evidence="2">
    <location>
        <position position="1"/>
    </location>
</feature>
<evidence type="ECO:0000313" key="2">
    <source>
        <dbReference type="EMBL" id="SVC90230.1"/>
    </source>
</evidence>
<proteinExistence type="predicted"/>
<name>A0A382QZ83_9ZZZZ</name>
<dbReference type="EMBL" id="UINC01117654">
    <property type="protein sequence ID" value="SVC90230.1"/>
    <property type="molecule type" value="Genomic_DNA"/>
</dbReference>
<protein>
    <submittedName>
        <fullName evidence="2">Uncharacterized protein</fullName>
    </submittedName>
</protein>
<evidence type="ECO:0000256" key="1">
    <source>
        <dbReference type="SAM" id="MobiDB-lite"/>
    </source>
</evidence>
<dbReference type="AlphaFoldDB" id="A0A382QZ83"/>
<sequence length="70" mass="7769">VGYRVQGNPRKARQQNSLQSDAKRWYLVGTSAKIPVSRRAHCAGKQPPGPMFADQARARLPDLSHNARNS</sequence>
<accession>A0A382QZ83</accession>
<organism evidence="2">
    <name type="scientific">marine metagenome</name>
    <dbReference type="NCBI Taxonomy" id="408172"/>
    <lineage>
        <taxon>unclassified sequences</taxon>
        <taxon>metagenomes</taxon>
        <taxon>ecological metagenomes</taxon>
    </lineage>
</organism>